<feature type="compositionally biased region" description="Basic and acidic residues" evidence="1">
    <location>
        <begin position="46"/>
        <end position="56"/>
    </location>
</feature>
<accession>A0AAD1S715</accession>
<keyword evidence="3" id="KW-1185">Reference proteome</keyword>
<evidence type="ECO:0000256" key="1">
    <source>
        <dbReference type="SAM" id="MobiDB-lite"/>
    </source>
</evidence>
<proteinExistence type="predicted"/>
<protein>
    <submittedName>
        <fullName evidence="2">Uncharacterized protein</fullName>
    </submittedName>
</protein>
<organism evidence="2 3">
    <name type="scientific">Pelobates cultripes</name>
    <name type="common">Western spadefoot toad</name>
    <dbReference type="NCBI Taxonomy" id="61616"/>
    <lineage>
        <taxon>Eukaryota</taxon>
        <taxon>Metazoa</taxon>
        <taxon>Chordata</taxon>
        <taxon>Craniata</taxon>
        <taxon>Vertebrata</taxon>
        <taxon>Euteleostomi</taxon>
        <taxon>Amphibia</taxon>
        <taxon>Batrachia</taxon>
        <taxon>Anura</taxon>
        <taxon>Pelobatoidea</taxon>
        <taxon>Pelobatidae</taxon>
        <taxon>Pelobates</taxon>
    </lineage>
</organism>
<name>A0AAD1S715_PELCU</name>
<dbReference type="EMBL" id="OW240916">
    <property type="protein sequence ID" value="CAH2293534.1"/>
    <property type="molecule type" value="Genomic_DNA"/>
</dbReference>
<feature type="region of interest" description="Disordered" evidence="1">
    <location>
        <begin position="31"/>
        <end position="56"/>
    </location>
</feature>
<reference evidence="2" key="1">
    <citation type="submission" date="2022-03" db="EMBL/GenBank/DDBJ databases">
        <authorList>
            <person name="Alioto T."/>
            <person name="Alioto T."/>
            <person name="Gomez Garrido J."/>
        </authorList>
    </citation>
    <scope>NUCLEOTIDE SEQUENCE</scope>
</reference>
<sequence length="56" mass="6122">MGQQWDSVSGHQYLASRESVCLSCPAPTLGPIASSVDYKSNTDISWSKDDPARQYS</sequence>
<dbReference type="AlphaFoldDB" id="A0AAD1S715"/>
<dbReference type="Proteomes" id="UP001295444">
    <property type="component" value="Chromosome 05"/>
</dbReference>
<evidence type="ECO:0000313" key="3">
    <source>
        <dbReference type="Proteomes" id="UP001295444"/>
    </source>
</evidence>
<evidence type="ECO:0000313" key="2">
    <source>
        <dbReference type="EMBL" id="CAH2293534.1"/>
    </source>
</evidence>
<gene>
    <name evidence="2" type="ORF">PECUL_23A003953</name>
</gene>
<feature type="non-terminal residue" evidence="2">
    <location>
        <position position="56"/>
    </location>
</feature>